<keyword evidence="1" id="KW-0802">TPR repeat</keyword>
<dbReference type="PANTHER" id="PTHR46035:SF1">
    <property type="entry name" value="TETRATRICOPEPTIDE REPEAT PROTEIN 4"/>
    <property type="match status" value="1"/>
</dbReference>
<proteinExistence type="predicted"/>
<feature type="region of interest" description="Disordered" evidence="2">
    <location>
        <begin position="283"/>
        <end position="311"/>
    </location>
</feature>
<dbReference type="PROSITE" id="PS50005">
    <property type="entry name" value="TPR"/>
    <property type="match status" value="2"/>
</dbReference>
<feature type="compositionally biased region" description="Acidic residues" evidence="2">
    <location>
        <begin position="294"/>
        <end position="311"/>
    </location>
</feature>
<dbReference type="SUPFAM" id="SSF48452">
    <property type="entry name" value="TPR-like"/>
    <property type="match status" value="2"/>
</dbReference>
<dbReference type="GO" id="GO:0005634">
    <property type="term" value="C:nucleus"/>
    <property type="evidence" value="ECO:0007669"/>
    <property type="project" value="TreeGrafter"/>
</dbReference>
<dbReference type="OrthoDB" id="71226at2759"/>
<gene>
    <name evidence="3" type="ORF">Poli38472_001309</name>
</gene>
<dbReference type="InterPro" id="IPR019734">
    <property type="entry name" value="TPR_rpt"/>
</dbReference>
<dbReference type="Proteomes" id="UP000794436">
    <property type="component" value="Unassembled WGS sequence"/>
</dbReference>
<feature type="repeat" description="TPR" evidence="1">
    <location>
        <begin position="74"/>
        <end position="107"/>
    </location>
</feature>
<accession>A0A8K1CUE7</accession>
<evidence type="ECO:0000256" key="2">
    <source>
        <dbReference type="SAM" id="MobiDB-lite"/>
    </source>
</evidence>
<organism evidence="3 4">
    <name type="scientific">Pythium oligandrum</name>
    <name type="common">Mycoparasitic fungus</name>
    <dbReference type="NCBI Taxonomy" id="41045"/>
    <lineage>
        <taxon>Eukaryota</taxon>
        <taxon>Sar</taxon>
        <taxon>Stramenopiles</taxon>
        <taxon>Oomycota</taxon>
        <taxon>Peronosporomycetes</taxon>
        <taxon>Pythiales</taxon>
        <taxon>Pythiaceae</taxon>
        <taxon>Pythium</taxon>
    </lineage>
</organism>
<evidence type="ECO:0000313" key="4">
    <source>
        <dbReference type="Proteomes" id="UP000794436"/>
    </source>
</evidence>
<comment type="caution">
    <text evidence="3">The sequence shown here is derived from an EMBL/GenBank/DDBJ whole genome shotgun (WGS) entry which is preliminary data.</text>
</comment>
<dbReference type="Gene3D" id="1.25.40.10">
    <property type="entry name" value="Tetratricopeptide repeat domain"/>
    <property type="match status" value="4"/>
</dbReference>
<evidence type="ECO:0000256" key="1">
    <source>
        <dbReference type="PROSITE-ProRule" id="PRU00339"/>
    </source>
</evidence>
<dbReference type="SMART" id="SM00028">
    <property type="entry name" value="TPR"/>
    <property type="match status" value="6"/>
</dbReference>
<dbReference type="EMBL" id="SPLM01000001">
    <property type="protein sequence ID" value="TMW69153.1"/>
    <property type="molecule type" value="Genomic_DNA"/>
</dbReference>
<dbReference type="GO" id="GO:0006457">
    <property type="term" value="P:protein folding"/>
    <property type="evidence" value="ECO:0007669"/>
    <property type="project" value="TreeGrafter"/>
</dbReference>
<sequence length="582" mass="66740">MEVRDSDGLAGATERLDTLTMASEEQETLSRQECTMRATQSAQSGDYTTAIEWCSRALAVLGDSNEEKTRHAASVLYQRRSEYHMAVKDYQAALEDVDRALKLNDSDRRQTTKAYKAKCRAFLGLDRRDDALSTWTSHFGLDSSVLDTMAFERTFGLTNETDAEDHRYDTAIEYLYRRDYGNAVGVINKEMDRHNMVRKDPVWLLLRARCRLALQEFEQAAQDTERLIALFPTATEAYRWLCEAQIAQNQHNRAWKVCQAGLVVAPSNEKLLAIQKQLQARRAKKTKQKTPVNETEDVVEETDTVEEADEEAEDPRIVAIRALKKAIKAKPKDSSLYVSRARLRMELKQYESAQTDSEAAVKLNPDNVDGYISLCEALYALRKYPKGAKVSEEGLRRHPEDAFLQEWREKMEDAILEPPPFETDESDELPQQTRSRVPKVVAARRKERAERLVAEAEGLRIRCYDKAVDLADSRDFGNAVFWVNKAMGYAGKSEFAEYYTLRARCRFELKQFELVQTDCERAIALDPENPENYRWLSQTHKTLGRMDAALRVCEAGLKLSSDHKPLLSLQKILTQRNRQHKK</sequence>
<dbReference type="GO" id="GO:0051879">
    <property type="term" value="F:Hsp90 protein binding"/>
    <property type="evidence" value="ECO:0007669"/>
    <property type="project" value="TreeGrafter"/>
</dbReference>
<dbReference type="PANTHER" id="PTHR46035">
    <property type="entry name" value="TETRATRICOPEPTIDE REPEAT PROTEIN 4"/>
    <property type="match status" value="1"/>
</dbReference>
<dbReference type="InterPro" id="IPR011990">
    <property type="entry name" value="TPR-like_helical_dom_sf"/>
</dbReference>
<evidence type="ECO:0000313" key="3">
    <source>
        <dbReference type="EMBL" id="TMW69153.1"/>
    </source>
</evidence>
<keyword evidence="4" id="KW-1185">Reference proteome</keyword>
<dbReference type="AlphaFoldDB" id="A0A8K1CUE7"/>
<reference evidence="3" key="1">
    <citation type="submission" date="2019-03" db="EMBL/GenBank/DDBJ databases">
        <title>Long read genome sequence of the mycoparasitic Pythium oligandrum ATCC 38472 isolated from sugarbeet rhizosphere.</title>
        <authorList>
            <person name="Gaulin E."/>
        </authorList>
    </citation>
    <scope>NUCLEOTIDE SEQUENCE</scope>
    <source>
        <strain evidence="3">ATCC 38472_TT</strain>
    </source>
</reference>
<dbReference type="GO" id="GO:0030544">
    <property type="term" value="F:Hsp70 protein binding"/>
    <property type="evidence" value="ECO:0007669"/>
    <property type="project" value="TreeGrafter"/>
</dbReference>
<name>A0A8K1CUE7_PYTOL</name>
<protein>
    <submittedName>
        <fullName evidence="3">Uncharacterized protein</fullName>
    </submittedName>
</protein>
<feature type="repeat" description="TPR" evidence="1">
    <location>
        <begin position="334"/>
        <end position="367"/>
    </location>
</feature>
<dbReference type="GO" id="GO:0005829">
    <property type="term" value="C:cytosol"/>
    <property type="evidence" value="ECO:0007669"/>
    <property type="project" value="TreeGrafter"/>
</dbReference>
<dbReference type="Pfam" id="PF13181">
    <property type="entry name" value="TPR_8"/>
    <property type="match status" value="1"/>
</dbReference>